<sequence length="46" mass="5005">MTDLKPYYVGAHVSASGGVQNAPINANHIGANAFALFTKNQRIWLF</sequence>
<evidence type="ECO:0000313" key="1">
    <source>
        <dbReference type="EMBL" id="EAR62960.1"/>
    </source>
</evidence>
<name>A0A7U8CA84_NEPCE</name>
<keyword evidence="1" id="KW-0255">Endonuclease</keyword>
<dbReference type="GO" id="GO:0003906">
    <property type="term" value="F:DNA-(apurinic or apyrimidinic site) endonuclease activity"/>
    <property type="evidence" value="ECO:0007669"/>
    <property type="project" value="TreeGrafter"/>
</dbReference>
<evidence type="ECO:0000313" key="2">
    <source>
        <dbReference type="Proteomes" id="UP000002171"/>
    </source>
</evidence>
<protein>
    <submittedName>
        <fullName evidence="1">Endonuclease IV</fullName>
        <ecNumber evidence="1">3.1.21.2</ecNumber>
    </submittedName>
</protein>
<comment type="caution">
    <text evidence="1">The sequence shown here is derived from an EMBL/GenBank/DDBJ whole genome shotgun (WGS) entry which is preliminary data.</text>
</comment>
<dbReference type="AlphaFoldDB" id="A0A7U8CA84"/>
<dbReference type="PANTHER" id="PTHR21445:SF0">
    <property type="entry name" value="APURINIC-APYRIMIDINIC ENDONUCLEASE"/>
    <property type="match status" value="1"/>
</dbReference>
<dbReference type="Proteomes" id="UP000002171">
    <property type="component" value="Unassembled WGS sequence"/>
</dbReference>
<accession>A0A7U8CA84</accession>
<dbReference type="InterPro" id="IPR001719">
    <property type="entry name" value="AP_endonuc_2"/>
</dbReference>
<dbReference type="GO" id="GO:0008270">
    <property type="term" value="F:zinc ion binding"/>
    <property type="evidence" value="ECO:0007669"/>
    <property type="project" value="InterPro"/>
</dbReference>
<dbReference type="Gene3D" id="3.20.20.150">
    <property type="entry name" value="Divalent-metal-dependent TIM barrel enzymes"/>
    <property type="match status" value="1"/>
</dbReference>
<keyword evidence="2" id="KW-1185">Reference proteome</keyword>
<dbReference type="EC" id="3.1.21.2" evidence="1"/>
<proteinExistence type="predicted"/>
<dbReference type="SUPFAM" id="SSF51658">
    <property type="entry name" value="Xylose isomerase-like"/>
    <property type="match status" value="1"/>
</dbReference>
<dbReference type="PANTHER" id="PTHR21445">
    <property type="entry name" value="ENDONUCLEASE IV ENDODEOXYRIBONUCLEASE IV"/>
    <property type="match status" value="1"/>
</dbReference>
<keyword evidence="1" id="KW-0378">Hydrolase</keyword>
<dbReference type="GO" id="GO:0008081">
    <property type="term" value="F:phosphoric diester hydrolase activity"/>
    <property type="evidence" value="ECO:0007669"/>
    <property type="project" value="TreeGrafter"/>
</dbReference>
<dbReference type="GO" id="GO:0006284">
    <property type="term" value="P:base-excision repair"/>
    <property type="evidence" value="ECO:0007669"/>
    <property type="project" value="TreeGrafter"/>
</dbReference>
<dbReference type="InterPro" id="IPR036237">
    <property type="entry name" value="Xyl_isomerase-like_sf"/>
</dbReference>
<gene>
    <name evidence="1" type="ORF">MED92_07571</name>
</gene>
<dbReference type="GO" id="GO:0003677">
    <property type="term" value="F:DNA binding"/>
    <property type="evidence" value="ECO:0007669"/>
    <property type="project" value="InterPro"/>
</dbReference>
<dbReference type="GO" id="GO:0008833">
    <property type="term" value="F:deoxyribonuclease IV (phage-T4-induced) activity"/>
    <property type="evidence" value="ECO:0007669"/>
    <property type="project" value="UniProtKB-EC"/>
</dbReference>
<keyword evidence="1" id="KW-0540">Nuclease</keyword>
<reference evidence="1 2" key="1">
    <citation type="submission" date="2006-02" db="EMBL/GenBank/DDBJ databases">
        <authorList>
            <person name="Pinhassi J."/>
            <person name="Pedros-Alio C."/>
            <person name="Ferriera S."/>
            <person name="Johnson J."/>
            <person name="Kravitz S."/>
            <person name="Halpern A."/>
            <person name="Remington K."/>
            <person name="Beeson K."/>
            <person name="Tran B."/>
            <person name="Rogers Y.-H."/>
            <person name="Friedman R."/>
            <person name="Venter J.C."/>
        </authorList>
    </citation>
    <scope>NUCLEOTIDE SEQUENCE [LARGE SCALE GENOMIC DNA]</scope>
    <source>
        <strain evidence="1 2">MED92</strain>
    </source>
</reference>
<dbReference type="EMBL" id="AAOW01000001">
    <property type="protein sequence ID" value="EAR62960.1"/>
    <property type="molecule type" value="Genomic_DNA"/>
</dbReference>
<organism evidence="1 2">
    <name type="scientific">Neptuniibacter caesariensis</name>
    <dbReference type="NCBI Taxonomy" id="207954"/>
    <lineage>
        <taxon>Bacteria</taxon>
        <taxon>Pseudomonadati</taxon>
        <taxon>Pseudomonadota</taxon>
        <taxon>Gammaproteobacteria</taxon>
        <taxon>Oceanospirillales</taxon>
        <taxon>Oceanospirillaceae</taxon>
        <taxon>Neptuniibacter</taxon>
    </lineage>
</organism>